<accession>A0ACC1NSX0</accession>
<name>A0ACC1NSX0_9HYPO</name>
<evidence type="ECO:0000313" key="1">
    <source>
        <dbReference type="EMBL" id="KAJ2982395.1"/>
    </source>
</evidence>
<dbReference type="EMBL" id="JANJQO010000078">
    <property type="protein sequence ID" value="KAJ2982395.1"/>
    <property type="molecule type" value="Genomic_DNA"/>
</dbReference>
<protein>
    <submittedName>
        <fullName evidence="1">Uncharacterized protein</fullName>
    </submittedName>
</protein>
<keyword evidence="2" id="KW-1185">Reference proteome</keyword>
<gene>
    <name evidence="1" type="ORF">NQ176_g1415</name>
</gene>
<sequence>MPPRLPQGNHSIMVPFIYQIYSQRHQGLAETSRLILELTGAPYENVFVQDWEKEKGITPLQQTPVLRVFANGKWEQIAESHAMERCLSQALGLMGKDALQAARMDMYHAAWTDMISLFMWKVWRAPDEESKSRGASEFWVEFPKFLAKHDSILDKIEGPFYSGLHPSLPDIYAFTWLNRFITKWLPSPDGLITEENYPHVWALWNAARQLERINSYIESGRWNLSFEADQK</sequence>
<comment type="caution">
    <text evidence="1">The sequence shown here is derived from an EMBL/GenBank/DDBJ whole genome shotgun (WGS) entry which is preliminary data.</text>
</comment>
<reference evidence="1" key="1">
    <citation type="submission" date="2022-08" db="EMBL/GenBank/DDBJ databases">
        <title>Genome Sequence of Lecanicillium fungicola.</title>
        <authorList>
            <person name="Buettner E."/>
        </authorList>
    </citation>
    <scope>NUCLEOTIDE SEQUENCE</scope>
    <source>
        <strain evidence="1">Babe33</strain>
    </source>
</reference>
<proteinExistence type="predicted"/>
<dbReference type="Proteomes" id="UP001143910">
    <property type="component" value="Unassembled WGS sequence"/>
</dbReference>
<evidence type="ECO:0000313" key="2">
    <source>
        <dbReference type="Proteomes" id="UP001143910"/>
    </source>
</evidence>
<organism evidence="1 2">
    <name type="scientific">Zarea fungicola</name>
    <dbReference type="NCBI Taxonomy" id="93591"/>
    <lineage>
        <taxon>Eukaryota</taxon>
        <taxon>Fungi</taxon>
        <taxon>Dikarya</taxon>
        <taxon>Ascomycota</taxon>
        <taxon>Pezizomycotina</taxon>
        <taxon>Sordariomycetes</taxon>
        <taxon>Hypocreomycetidae</taxon>
        <taxon>Hypocreales</taxon>
        <taxon>Cordycipitaceae</taxon>
        <taxon>Zarea</taxon>
    </lineage>
</organism>